<name>A0A165GVB8_9BASI</name>
<dbReference type="SUPFAM" id="SSF52047">
    <property type="entry name" value="RNI-like"/>
    <property type="match status" value="1"/>
</dbReference>
<dbReference type="AlphaFoldDB" id="A0A165GVB8"/>
<evidence type="ECO:0000256" key="1">
    <source>
        <dbReference type="SAM" id="MobiDB-lite"/>
    </source>
</evidence>
<evidence type="ECO:0000313" key="3">
    <source>
        <dbReference type="Proteomes" id="UP000076842"/>
    </source>
</evidence>
<organism evidence="2 3">
    <name type="scientific">Calocera cornea HHB12733</name>
    <dbReference type="NCBI Taxonomy" id="1353952"/>
    <lineage>
        <taxon>Eukaryota</taxon>
        <taxon>Fungi</taxon>
        <taxon>Dikarya</taxon>
        <taxon>Basidiomycota</taxon>
        <taxon>Agaricomycotina</taxon>
        <taxon>Dacrymycetes</taxon>
        <taxon>Dacrymycetales</taxon>
        <taxon>Dacrymycetaceae</taxon>
        <taxon>Calocera</taxon>
    </lineage>
</organism>
<sequence length="573" mass="64808">MCIIIGTVTTPPLCQSTPPRSMSLPIRPHSDASTDSDAMSSLDAWGPPKRPRRRRVSRPHTSTTPALDFHLSRAGRLPKEVWENVIAQVAEPRELAKLSRTCKFFNGLIQPHVMHHRHLTVFVEDTDQWARLNEVPLRGRSIYKLGLLDRNAWGTHIWGVFPAPPVQFDWKALRQLKRGEHTPISPLLPSLASYMTGIRVVSIDCGVENFSMLGDFFFGLRKRLDVLMIRVTNFSMREREEFWAKCPQVIDRLEGGLREFSWTSNVLSVETGETLLESIARLVCDRSPGLRKLEVTATCPKVLGQPQAYVPSMRLWKGRWPSLRQLTAVGLDLDAEGGCDMATFLVAHKHITFMYITDCKISPRLEVSDTALPALGYVNLPGGSLATLASLFRPLKSGRVRPINHLVWKFVVEEVQANEGLYREFCLNAGKNENFRALSVSSLHAGMTYGRWFLPYLTELGKQVKTIEDLEINPERPALLGDWLSTLSAFPKVRNIYSSNYPFLESFYNPSSFATEEERTVRTLELLAQFEKCCPQLHWVDTWIKQSKDGAGKDGVWKKYVCSDESIPVTPGE</sequence>
<dbReference type="Proteomes" id="UP000076842">
    <property type="component" value="Unassembled WGS sequence"/>
</dbReference>
<dbReference type="InterPro" id="IPR036047">
    <property type="entry name" value="F-box-like_dom_sf"/>
</dbReference>
<dbReference type="EMBL" id="KV423950">
    <property type="protein sequence ID" value="KZT58532.1"/>
    <property type="molecule type" value="Genomic_DNA"/>
</dbReference>
<gene>
    <name evidence="2" type="ORF">CALCODRAFT_554748</name>
</gene>
<feature type="region of interest" description="Disordered" evidence="1">
    <location>
        <begin position="14"/>
        <end position="65"/>
    </location>
</feature>
<accession>A0A165GVB8</accession>
<evidence type="ECO:0008006" key="4">
    <source>
        <dbReference type="Google" id="ProtNLM"/>
    </source>
</evidence>
<keyword evidence="3" id="KW-1185">Reference proteome</keyword>
<proteinExistence type="predicted"/>
<feature type="compositionally biased region" description="Low complexity" evidence="1">
    <location>
        <begin position="31"/>
        <end position="44"/>
    </location>
</feature>
<dbReference type="SUPFAM" id="SSF81383">
    <property type="entry name" value="F-box domain"/>
    <property type="match status" value="1"/>
</dbReference>
<dbReference type="InParanoid" id="A0A165GVB8"/>
<feature type="compositionally biased region" description="Basic residues" evidence="1">
    <location>
        <begin position="49"/>
        <end position="58"/>
    </location>
</feature>
<protein>
    <recommendedName>
        <fullName evidence="4">F-box domain-containing protein</fullName>
    </recommendedName>
</protein>
<reference evidence="2 3" key="1">
    <citation type="journal article" date="2016" name="Mol. Biol. Evol.">
        <title>Comparative Genomics of Early-Diverging Mushroom-Forming Fungi Provides Insights into the Origins of Lignocellulose Decay Capabilities.</title>
        <authorList>
            <person name="Nagy L.G."/>
            <person name="Riley R."/>
            <person name="Tritt A."/>
            <person name="Adam C."/>
            <person name="Daum C."/>
            <person name="Floudas D."/>
            <person name="Sun H."/>
            <person name="Yadav J.S."/>
            <person name="Pangilinan J."/>
            <person name="Larsson K.H."/>
            <person name="Matsuura K."/>
            <person name="Barry K."/>
            <person name="Labutti K."/>
            <person name="Kuo R."/>
            <person name="Ohm R.A."/>
            <person name="Bhattacharya S.S."/>
            <person name="Shirouzu T."/>
            <person name="Yoshinaga Y."/>
            <person name="Martin F.M."/>
            <person name="Grigoriev I.V."/>
            <person name="Hibbett D.S."/>
        </authorList>
    </citation>
    <scope>NUCLEOTIDE SEQUENCE [LARGE SCALE GENOMIC DNA]</scope>
    <source>
        <strain evidence="2 3">HHB12733</strain>
    </source>
</reference>
<evidence type="ECO:0000313" key="2">
    <source>
        <dbReference type="EMBL" id="KZT58532.1"/>
    </source>
</evidence>